<gene>
    <name evidence="1" type="ORF">FCALED_LOCUS292</name>
</gene>
<reference evidence="1" key="1">
    <citation type="submission" date="2021-06" db="EMBL/GenBank/DDBJ databases">
        <authorList>
            <person name="Kallberg Y."/>
            <person name="Tangrot J."/>
            <person name="Rosling A."/>
        </authorList>
    </citation>
    <scope>NUCLEOTIDE SEQUENCE</scope>
    <source>
        <strain evidence="1">UK204</strain>
    </source>
</reference>
<evidence type="ECO:0000313" key="1">
    <source>
        <dbReference type="EMBL" id="CAG8438054.1"/>
    </source>
</evidence>
<dbReference type="EMBL" id="CAJVPQ010000024">
    <property type="protein sequence ID" value="CAG8438054.1"/>
    <property type="molecule type" value="Genomic_DNA"/>
</dbReference>
<organism evidence="1 2">
    <name type="scientific">Funneliformis caledonium</name>
    <dbReference type="NCBI Taxonomy" id="1117310"/>
    <lineage>
        <taxon>Eukaryota</taxon>
        <taxon>Fungi</taxon>
        <taxon>Fungi incertae sedis</taxon>
        <taxon>Mucoromycota</taxon>
        <taxon>Glomeromycotina</taxon>
        <taxon>Glomeromycetes</taxon>
        <taxon>Glomerales</taxon>
        <taxon>Glomeraceae</taxon>
        <taxon>Funneliformis</taxon>
    </lineage>
</organism>
<comment type="caution">
    <text evidence="1">The sequence shown here is derived from an EMBL/GenBank/DDBJ whole genome shotgun (WGS) entry which is preliminary data.</text>
</comment>
<dbReference type="Proteomes" id="UP000789570">
    <property type="component" value="Unassembled WGS sequence"/>
</dbReference>
<evidence type="ECO:0000313" key="2">
    <source>
        <dbReference type="Proteomes" id="UP000789570"/>
    </source>
</evidence>
<accession>A0A9N8V837</accession>
<dbReference type="AlphaFoldDB" id="A0A9N8V837"/>
<sequence>MKNYYQHIVTFFIEESVEKNSNTIKELKEIFQNKVKVFI</sequence>
<proteinExistence type="predicted"/>
<keyword evidence="2" id="KW-1185">Reference proteome</keyword>
<protein>
    <submittedName>
        <fullName evidence="1">9854_t:CDS:1</fullName>
    </submittedName>
</protein>
<name>A0A9N8V837_9GLOM</name>